<keyword evidence="3" id="KW-1185">Reference proteome</keyword>
<feature type="signal peptide" evidence="1">
    <location>
        <begin position="1"/>
        <end position="23"/>
    </location>
</feature>
<evidence type="ECO:0000313" key="2">
    <source>
        <dbReference type="EMBL" id="MFC3156410.1"/>
    </source>
</evidence>
<keyword evidence="1" id="KW-0732">Signal</keyword>
<evidence type="ECO:0000256" key="1">
    <source>
        <dbReference type="SAM" id="SignalP"/>
    </source>
</evidence>
<protein>
    <submittedName>
        <fullName evidence="2">Uncharacterized protein</fullName>
    </submittedName>
</protein>
<dbReference type="EMBL" id="JBHRTL010000030">
    <property type="protein sequence ID" value="MFC3156410.1"/>
    <property type="molecule type" value="Genomic_DNA"/>
</dbReference>
<comment type="caution">
    <text evidence="2">The sequence shown here is derived from an EMBL/GenBank/DDBJ whole genome shotgun (WGS) entry which is preliminary data.</text>
</comment>
<dbReference type="RefSeq" id="WP_382417625.1">
    <property type="nucleotide sequence ID" value="NZ_JBHRTL010000030.1"/>
</dbReference>
<proteinExistence type="predicted"/>
<organism evidence="2 3">
    <name type="scientific">Gilvimarinus japonicus</name>
    <dbReference type="NCBI Taxonomy" id="1796469"/>
    <lineage>
        <taxon>Bacteria</taxon>
        <taxon>Pseudomonadati</taxon>
        <taxon>Pseudomonadota</taxon>
        <taxon>Gammaproteobacteria</taxon>
        <taxon>Cellvibrionales</taxon>
        <taxon>Cellvibrionaceae</taxon>
        <taxon>Gilvimarinus</taxon>
    </lineage>
</organism>
<accession>A0ABV7HWF1</accession>
<dbReference type="Proteomes" id="UP001595548">
    <property type="component" value="Unassembled WGS sequence"/>
</dbReference>
<name>A0ABV7HWF1_9GAMM</name>
<feature type="chain" id="PRO_5046870393" evidence="1">
    <location>
        <begin position="24"/>
        <end position="44"/>
    </location>
</feature>
<gene>
    <name evidence="2" type="ORF">ACFOEB_14450</name>
</gene>
<reference evidence="3" key="1">
    <citation type="journal article" date="2019" name="Int. J. Syst. Evol. Microbiol.">
        <title>The Global Catalogue of Microorganisms (GCM) 10K type strain sequencing project: providing services to taxonomists for standard genome sequencing and annotation.</title>
        <authorList>
            <consortium name="The Broad Institute Genomics Platform"/>
            <consortium name="The Broad Institute Genome Sequencing Center for Infectious Disease"/>
            <person name="Wu L."/>
            <person name="Ma J."/>
        </authorList>
    </citation>
    <scope>NUCLEOTIDE SEQUENCE [LARGE SCALE GENOMIC DNA]</scope>
    <source>
        <strain evidence="3">KCTC 52141</strain>
    </source>
</reference>
<evidence type="ECO:0000313" key="3">
    <source>
        <dbReference type="Proteomes" id="UP001595548"/>
    </source>
</evidence>
<sequence>MNEITPWTILLLRALLSAGCASANNNESRLILPDGSVYTGALND</sequence>